<comment type="caution">
    <text evidence="3">The sequence shown here is derived from an EMBL/GenBank/DDBJ whole genome shotgun (WGS) entry which is preliminary data.</text>
</comment>
<keyword evidence="4" id="KW-1185">Reference proteome</keyword>
<protein>
    <recommendedName>
        <fullName evidence="2">Kinesin-like protein KIF6/9 C-terminal domain-containing protein</fullName>
    </recommendedName>
</protein>
<accession>A0A813EE04</accession>
<sequence>AAELLLDKQKALEVFRQTVYKPPAAFEENKVLLKDKISSAKVLGDQANQVRAGINSAKTRLERLRTERAMTAAGHDDDAPLEDGPEEQREVQEIERFKGIYRDCTSELRMVKSDVEGIQRLLEQNKVRMQREFETWFAGLR</sequence>
<dbReference type="OrthoDB" id="3176171at2759"/>
<dbReference type="AlphaFoldDB" id="A0A813EE04"/>
<reference evidence="3" key="1">
    <citation type="submission" date="2021-02" db="EMBL/GenBank/DDBJ databases">
        <authorList>
            <person name="Dougan E. K."/>
            <person name="Rhodes N."/>
            <person name="Thang M."/>
            <person name="Chan C."/>
        </authorList>
    </citation>
    <scope>NUCLEOTIDE SEQUENCE</scope>
</reference>
<dbReference type="InterPro" id="IPR056524">
    <property type="entry name" value="KIF6/9_C"/>
</dbReference>
<proteinExistence type="predicted"/>
<name>A0A813EE04_POLGL</name>
<feature type="compositionally biased region" description="Basic and acidic residues" evidence="1">
    <location>
        <begin position="68"/>
        <end position="78"/>
    </location>
</feature>
<feature type="non-terminal residue" evidence="3">
    <location>
        <position position="1"/>
    </location>
</feature>
<feature type="non-terminal residue" evidence="3">
    <location>
        <position position="141"/>
    </location>
</feature>
<dbReference type="Proteomes" id="UP000654075">
    <property type="component" value="Unassembled WGS sequence"/>
</dbReference>
<dbReference type="EMBL" id="CAJNNV010010327">
    <property type="protein sequence ID" value="CAE8598514.1"/>
    <property type="molecule type" value="Genomic_DNA"/>
</dbReference>
<feature type="region of interest" description="Disordered" evidence="1">
    <location>
        <begin position="68"/>
        <end position="89"/>
    </location>
</feature>
<evidence type="ECO:0000259" key="2">
    <source>
        <dbReference type="Pfam" id="PF23735"/>
    </source>
</evidence>
<evidence type="ECO:0000313" key="4">
    <source>
        <dbReference type="Proteomes" id="UP000654075"/>
    </source>
</evidence>
<gene>
    <name evidence="3" type="ORF">PGLA1383_LOCUS16918</name>
</gene>
<dbReference type="Pfam" id="PF23735">
    <property type="entry name" value="KIF9"/>
    <property type="match status" value="1"/>
</dbReference>
<organism evidence="3 4">
    <name type="scientific">Polarella glacialis</name>
    <name type="common">Dinoflagellate</name>
    <dbReference type="NCBI Taxonomy" id="89957"/>
    <lineage>
        <taxon>Eukaryota</taxon>
        <taxon>Sar</taxon>
        <taxon>Alveolata</taxon>
        <taxon>Dinophyceae</taxon>
        <taxon>Suessiales</taxon>
        <taxon>Suessiaceae</taxon>
        <taxon>Polarella</taxon>
    </lineage>
</organism>
<evidence type="ECO:0000313" key="3">
    <source>
        <dbReference type="EMBL" id="CAE8598514.1"/>
    </source>
</evidence>
<feature type="domain" description="Kinesin-like protein KIF6/9 C-terminal" evidence="2">
    <location>
        <begin position="7"/>
        <end position="138"/>
    </location>
</feature>
<evidence type="ECO:0000256" key="1">
    <source>
        <dbReference type="SAM" id="MobiDB-lite"/>
    </source>
</evidence>